<evidence type="ECO:0000313" key="3">
    <source>
        <dbReference type="Proteomes" id="UP000184108"/>
    </source>
</evidence>
<reference evidence="3" key="1">
    <citation type="submission" date="2016-11" db="EMBL/GenBank/DDBJ databases">
        <authorList>
            <person name="Varghese N."/>
            <person name="Submissions S."/>
        </authorList>
    </citation>
    <scope>NUCLEOTIDE SEQUENCE [LARGE SCALE GENOMIC DNA]</scope>
    <source>
        <strain evidence="3">YR203</strain>
    </source>
</reference>
<organism evidence="2 3">
    <name type="scientific">Chryseobacterium vrystaatense</name>
    <dbReference type="NCBI Taxonomy" id="307480"/>
    <lineage>
        <taxon>Bacteria</taxon>
        <taxon>Pseudomonadati</taxon>
        <taxon>Bacteroidota</taxon>
        <taxon>Flavobacteriia</taxon>
        <taxon>Flavobacteriales</taxon>
        <taxon>Weeksellaceae</taxon>
        <taxon>Chryseobacterium group</taxon>
        <taxon>Chryseobacterium</taxon>
    </lineage>
</organism>
<dbReference type="RefSeq" id="WP_073174540.1">
    <property type="nucleotide sequence ID" value="NZ_FQVE01000004.1"/>
</dbReference>
<name>A0A1M5G8B6_9FLAO</name>
<dbReference type="InterPro" id="IPR032710">
    <property type="entry name" value="NTF2-like_dom_sf"/>
</dbReference>
<dbReference type="SUPFAM" id="SSF54427">
    <property type="entry name" value="NTF2-like"/>
    <property type="match status" value="1"/>
</dbReference>
<dbReference type="Gene3D" id="3.10.450.50">
    <property type="match status" value="1"/>
</dbReference>
<proteinExistence type="predicted"/>
<dbReference type="InterPro" id="IPR037401">
    <property type="entry name" value="SnoaL-like"/>
</dbReference>
<evidence type="ECO:0000259" key="1">
    <source>
        <dbReference type="Pfam" id="PF12680"/>
    </source>
</evidence>
<gene>
    <name evidence="2" type="ORF">SAMN02787073_3268</name>
</gene>
<dbReference type="EMBL" id="FQVE01000004">
    <property type="protein sequence ID" value="SHF99938.1"/>
    <property type="molecule type" value="Genomic_DNA"/>
</dbReference>
<evidence type="ECO:0000313" key="2">
    <source>
        <dbReference type="EMBL" id="SHF99938.1"/>
    </source>
</evidence>
<protein>
    <submittedName>
        <fullName evidence="2">Ketosteroid isomerase-related protein</fullName>
    </submittedName>
</protein>
<dbReference type="Proteomes" id="UP000184108">
    <property type="component" value="Unassembled WGS sequence"/>
</dbReference>
<dbReference type="GO" id="GO:0016853">
    <property type="term" value="F:isomerase activity"/>
    <property type="evidence" value="ECO:0007669"/>
    <property type="project" value="UniProtKB-KW"/>
</dbReference>
<sequence>MSHKTVLEKANTAISEGDHETFLSYCTEDTLWNFVGDQTLSGKEEVRRYMAEAYKSPPKFNVEHMIGEGDYVTAVGAISILNNDNHWVEYDYCDVWRFENGLMAELRGFVIEK</sequence>
<accession>A0A1M5G8B6</accession>
<keyword evidence="2" id="KW-0413">Isomerase</keyword>
<dbReference type="AlphaFoldDB" id="A0A1M5G8B6"/>
<dbReference type="Pfam" id="PF12680">
    <property type="entry name" value="SnoaL_2"/>
    <property type="match status" value="1"/>
</dbReference>
<feature type="domain" description="SnoaL-like" evidence="1">
    <location>
        <begin position="9"/>
        <end position="105"/>
    </location>
</feature>